<dbReference type="PANTHER" id="PTHR44688">
    <property type="entry name" value="DNA-BINDING TRANSCRIPTIONAL ACTIVATOR DEVR_DOSR"/>
    <property type="match status" value="1"/>
</dbReference>
<dbReference type="SMART" id="SM00421">
    <property type="entry name" value="HTH_LUXR"/>
    <property type="match status" value="1"/>
</dbReference>
<keyword evidence="1" id="KW-0805">Transcription regulation</keyword>
<evidence type="ECO:0000256" key="1">
    <source>
        <dbReference type="ARBA" id="ARBA00023015"/>
    </source>
</evidence>
<dbReference type="PROSITE" id="PS50043">
    <property type="entry name" value="HTH_LUXR_2"/>
    <property type="match status" value="1"/>
</dbReference>
<name>A0A7W7LD33_STRNE</name>
<evidence type="ECO:0000256" key="2">
    <source>
        <dbReference type="ARBA" id="ARBA00023125"/>
    </source>
</evidence>
<evidence type="ECO:0000259" key="4">
    <source>
        <dbReference type="PROSITE" id="PS50043"/>
    </source>
</evidence>
<keyword evidence="3" id="KW-0804">Transcription</keyword>
<dbReference type="EMBL" id="JACHJG010000008">
    <property type="protein sequence ID" value="MBB4887997.1"/>
    <property type="molecule type" value="Genomic_DNA"/>
</dbReference>
<dbReference type="InterPro" id="IPR016032">
    <property type="entry name" value="Sig_transdc_resp-reg_C-effctor"/>
</dbReference>
<dbReference type="InterPro" id="IPR036388">
    <property type="entry name" value="WH-like_DNA-bd_sf"/>
</dbReference>
<keyword evidence="6" id="KW-1185">Reference proteome</keyword>
<dbReference type="InterPro" id="IPR029016">
    <property type="entry name" value="GAF-like_dom_sf"/>
</dbReference>
<dbReference type="Gene3D" id="1.10.10.10">
    <property type="entry name" value="Winged helix-like DNA-binding domain superfamily/Winged helix DNA-binding domain"/>
    <property type="match status" value="1"/>
</dbReference>
<protein>
    <submittedName>
        <fullName evidence="5">DNA-binding CsgD family transcriptional regulator</fullName>
    </submittedName>
</protein>
<dbReference type="SUPFAM" id="SSF46894">
    <property type="entry name" value="C-terminal effector domain of the bipartite response regulators"/>
    <property type="match status" value="1"/>
</dbReference>
<sequence length="334" mass="36125">MFTEAMAEARTVPELGLELSQRIGRLVPHEGYVLTGNDPVTGAGCFVCRKHGYCGETFRRTLIDDVRGQDLFPFSELIRGPSRVGVLGSGAPGEQSSRRLHEVLIPQGFGSEMRVALVAGGVVWGTMALLRERGRRPFTSADADAVQQLLPDLCTILRRFVTGLTTPRPLPGVRPPGVIVVGRDDRIKAASPTGRDWLRACVPDMELTTEDELALTTWNIAFFARRAAGSALSRIPTADGWIGLHAQRLVGGAVDDVVITVQPASAGLLLPAVAAWYGITRRELAVVEQALDGLSGKQIARRLDVSPHTVNDHFKAVYRKTGMSCREELIAALS</sequence>
<comment type="caution">
    <text evidence="5">The sequence shown here is derived from an EMBL/GenBank/DDBJ whole genome shotgun (WGS) entry which is preliminary data.</text>
</comment>
<dbReference type="Pfam" id="PF00196">
    <property type="entry name" value="GerE"/>
    <property type="match status" value="1"/>
</dbReference>
<dbReference type="GO" id="GO:0003677">
    <property type="term" value="F:DNA binding"/>
    <property type="evidence" value="ECO:0007669"/>
    <property type="project" value="UniProtKB-KW"/>
</dbReference>
<reference evidence="5 6" key="1">
    <citation type="submission" date="2020-08" db="EMBL/GenBank/DDBJ databases">
        <title>Genomic Encyclopedia of Type Strains, Phase III (KMG-III): the genomes of soil and plant-associated and newly described type strains.</title>
        <authorList>
            <person name="Whitman W."/>
        </authorList>
    </citation>
    <scope>NUCLEOTIDE SEQUENCE [LARGE SCALE GENOMIC DNA]</scope>
    <source>
        <strain evidence="5 6">CECT 3265</strain>
    </source>
</reference>
<dbReference type="SUPFAM" id="SSF55781">
    <property type="entry name" value="GAF domain-like"/>
    <property type="match status" value="1"/>
</dbReference>
<dbReference type="InterPro" id="IPR000792">
    <property type="entry name" value="Tscrpt_reg_LuxR_C"/>
</dbReference>
<dbReference type="PRINTS" id="PR00038">
    <property type="entry name" value="HTHLUXR"/>
</dbReference>
<dbReference type="Proteomes" id="UP000556436">
    <property type="component" value="Unassembled WGS sequence"/>
</dbReference>
<dbReference type="PANTHER" id="PTHR44688:SF16">
    <property type="entry name" value="DNA-BINDING TRANSCRIPTIONAL ACTIVATOR DEVR_DOSR"/>
    <property type="match status" value="1"/>
</dbReference>
<proteinExistence type="predicted"/>
<accession>A0A7W7LD33</accession>
<dbReference type="CDD" id="cd06170">
    <property type="entry name" value="LuxR_C_like"/>
    <property type="match status" value="1"/>
</dbReference>
<organism evidence="5 6">
    <name type="scientific">Streptomyces netropsis</name>
    <name type="common">Streptoverticillium netropsis</name>
    <dbReference type="NCBI Taxonomy" id="55404"/>
    <lineage>
        <taxon>Bacteria</taxon>
        <taxon>Bacillati</taxon>
        <taxon>Actinomycetota</taxon>
        <taxon>Actinomycetes</taxon>
        <taxon>Kitasatosporales</taxon>
        <taxon>Streptomycetaceae</taxon>
        <taxon>Streptomyces</taxon>
    </lineage>
</organism>
<keyword evidence="2 5" id="KW-0238">DNA-binding</keyword>
<dbReference type="GO" id="GO:0006355">
    <property type="term" value="P:regulation of DNA-templated transcription"/>
    <property type="evidence" value="ECO:0007669"/>
    <property type="project" value="InterPro"/>
</dbReference>
<dbReference type="Gene3D" id="3.30.450.40">
    <property type="match status" value="1"/>
</dbReference>
<dbReference type="AlphaFoldDB" id="A0A7W7LD33"/>
<dbReference type="RefSeq" id="WP_184735285.1">
    <property type="nucleotide sequence ID" value="NZ_BMRW01000008.1"/>
</dbReference>
<gene>
    <name evidence="5" type="ORF">FHS38_004065</name>
</gene>
<feature type="domain" description="HTH luxR-type" evidence="4">
    <location>
        <begin position="272"/>
        <end position="334"/>
    </location>
</feature>
<evidence type="ECO:0000313" key="6">
    <source>
        <dbReference type="Proteomes" id="UP000556436"/>
    </source>
</evidence>
<evidence type="ECO:0000313" key="5">
    <source>
        <dbReference type="EMBL" id="MBB4887997.1"/>
    </source>
</evidence>
<evidence type="ECO:0000256" key="3">
    <source>
        <dbReference type="ARBA" id="ARBA00023163"/>
    </source>
</evidence>